<dbReference type="OrthoDB" id="9775224at2"/>
<dbReference type="EMBL" id="CP020919">
    <property type="protein sequence ID" value="AWG26902.1"/>
    <property type="molecule type" value="Genomic_DNA"/>
</dbReference>
<keyword evidence="2 5" id="KW-0808">Transferase</keyword>
<dbReference type="InterPro" id="IPR022300">
    <property type="entry name" value="PPK2-rel_1"/>
</dbReference>
<accession>A0A2S1LT93</accession>
<dbReference type="Pfam" id="PF03976">
    <property type="entry name" value="PPK2"/>
    <property type="match status" value="1"/>
</dbReference>
<dbReference type="KEGG" id="fki:FK004_17525"/>
<dbReference type="RefSeq" id="WP_108738401.1">
    <property type="nucleotide sequence ID" value="NZ_CP020919.1"/>
</dbReference>
<evidence type="ECO:0000313" key="6">
    <source>
        <dbReference type="Proteomes" id="UP000244677"/>
    </source>
</evidence>
<evidence type="ECO:0000256" key="2">
    <source>
        <dbReference type="ARBA" id="ARBA00022679"/>
    </source>
</evidence>
<dbReference type="AlphaFoldDB" id="A0A2S1LT93"/>
<comment type="similarity">
    <text evidence="1">Belongs to the polyphosphate kinase 2 (PPK2) family. Class I subfamily.</text>
</comment>
<dbReference type="PIRSF" id="PIRSF028756">
    <property type="entry name" value="PPK2_prd"/>
    <property type="match status" value="1"/>
</dbReference>
<reference evidence="5 6" key="1">
    <citation type="submission" date="2017-04" db="EMBL/GenBank/DDBJ databases">
        <title>Complete genome sequence of Flavobacterium kingsejong AJ004.</title>
        <authorList>
            <person name="Lee P.C."/>
        </authorList>
    </citation>
    <scope>NUCLEOTIDE SEQUENCE [LARGE SCALE GENOMIC DNA]</scope>
    <source>
        <strain evidence="5 6">AJ004</strain>
    </source>
</reference>
<gene>
    <name evidence="5" type="ORF">FK004_17525</name>
</gene>
<keyword evidence="3" id="KW-0418">Kinase</keyword>
<evidence type="ECO:0000256" key="3">
    <source>
        <dbReference type="ARBA" id="ARBA00022777"/>
    </source>
</evidence>
<protein>
    <submittedName>
        <fullName evidence="5">Phosphate--nucleotide phosphotransferase</fullName>
    </submittedName>
</protein>
<dbReference type="SUPFAM" id="SSF52540">
    <property type="entry name" value="P-loop containing nucleoside triphosphate hydrolases"/>
    <property type="match status" value="1"/>
</dbReference>
<dbReference type="Proteomes" id="UP000244677">
    <property type="component" value="Chromosome"/>
</dbReference>
<keyword evidence="6" id="KW-1185">Reference proteome</keyword>
<dbReference type="InterPro" id="IPR022488">
    <property type="entry name" value="PPK2-related"/>
</dbReference>
<dbReference type="InterPro" id="IPR027417">
    <property type="entry name" value="P-loop_NTPase"/>
</dbReference>
<organism evidence="5 6">
    <name type="scientific">Flavobacterium kingsejongi</name>
    <dbReference type="NCBI Taxonomy" id="1678728"/>
    <lineage>
        <taxon>Bacteria</taxon>
        <taxon>Pseudomonadati</taxon>
        <taxon>Bacteroidota</taxon>
        <taxon>Flavobacteriia</taxon>
        <taxon>Flavobacteriales</taxon>
        <taxon>Flavobacteriaceae</taxon>
        <taxon>Flavobacterium</taxon>
    </lineage>
</organism>
<dbReference type="PANTHER" id="PTHR34383">
    <property type="entry name" value="POLYPHOSPHATE:AMP PHOSPHOTRANSFERASE-RELATED"/>
    <property type="match status" value="1"/>
</dbReference>
<dbReference type="PANTHER" id="PTHR34383:SF3">
    <property type="entry name" value="POLYPHOSPHATE:AMP PHOSPHOTRANSFERASE"/>
    <property type="match status" value="1"/>
</dbReference>
<dbReference type="NCBIfam" id="TIGR03709">
    <property type="entry name" value="PPK2_rel_1"/>
    <property type="match status" value="1"/>
</dbReference>
<evidence type="ECO:0000256" key="1">
    <source>
        <dbReference type="ARBA" id="ARBA00009924"/>
    </source>
</evidence>
<dbReference type="Gene3D" id="3.40.50.300">
    <property type="entry name" value="P-loop containing nucleotide triphosphate hydrolases"/>
    <property type="match status" value="1"/>
</dbReference>
<evidence type="ECO:0000313" key="5">
    <source>
        <dbReference type="EMBL" id="AWG26902.1"/>
    </source>
</evidence>
<sequence length="293" mass="34940">MKTLTIENFLADKNIRLEKFPTHLDIEASEKKKQKALDKVTGKISEIQEKMYAYNKYSVLICLQGMDTAGKDSLIREVFKDFNPRGMVVSSFKTPNSAELEHDYLWRHYIALPERGKFAVFNRTHYENVLVTRVHPEYILKENLPTITKVEDIDKGFWESRFEQINNFEKHITANGTIILKFFLHLSKEEQRQRLIRRLEKEKHNWKFSPDDLKEREHWDEYQEYYEEAIAKTSTNYAPWYIVPADNKETARFIVADIIHQQLEKYTDIKNPELDDAIKDNITVYRRALEEEK</sequence>
<name>A0A2S1LT93_9FLAO</name>
<evidence type="ECO:0000259" key="4">
    <source>
        <dbReference type="Pfam" id="PF03976"/>
    </source>
</evidence>
<feature type="domain" description="Polyphosphate kinase-2-related" evidence="4">
    <location>
        <begin position="29"/>
        <end position="265"/>
    </location>
</feature>
<dbReference type="GO" id="GO:0006797">
    <property type="term" value="P:polyphosphate metabolic process"/>
    <property type="evidence" value="ECO:0007669"/>
    <property type="project" value="InterPro"/>
</dbReference>
<dbReference type="GO" id="GO:0008976">
    <property type="term" value="F:polyphosphate kinase activity"/>
    <property type="evidence" value="ECO:0007669"/>
    <property type="project" value="InterPro"/>
</dbReference>
<proteinExistence type="inferred from homology"/>
<dbReference type="InterPro" id="IPR016898">
    <property type="entry name" value="Polyphosphate_phosphotransfera"/>
</dbReference>